<name>A0A1Y2D5Q0_9BASI</name>
<feature type="region of interest" description="Disordered" evidence="1">
    <location>
        <begin position="144"/>
        <end position="166"/>
    </location>
</feature>
<protein>
    <submittedName>
        <fullName evidence="2">Uncharacterized protein</fullName>
    </submittedName>
</protein>
<feature type="region of interest" description="Disordered" evidence="1">
    <location>
        <begin position="1"/>
        <end position="62"/>
    </location>
</feature>
<evidence type="ECO:0000313" key="3">
    <source>
        <dbReference type="Proteomes" id="UP000193467"/>
    </source>
</evidence>
<reference evidence="2 3" key="1">
    <citation type="submission" date="2016-07" db="EMBL/GenBank/DDBJ databases">
        <title>Pervasive Adenine N6-methylation of Active Genes in Fungi.</title>
        <authorList>
            <consortium name="DOE Joint Genome Institute"/>
            <person name="Mondo S.J."/>
            <person name="Dannebaum R.O."/>
            <person name="Kuo R.C."/>
            <person name="Labutti K."/>
            <person name="Haridas S."/>
            <person name="Kuo A."/>
            <person name="Salamov A."/>
            <person name="Ahrendt S.R."/>
            <person name="Lipzen A."/>
            <person name="Sullivan W."/>
            <person name="Andreopoulos W.B."/>
            <person name="Clum A."/>
            <person name="Lindquist E."/>
            <person name="Daum C."/>
            <person name="Ramamoorthy G.K."/>
            <person name="Gryganskyi A."/>
            <person name="Culley D."/>
            <person name="Magnuson J.K."/>
            <person name="James T.Y."/>
            <person name="O'Malley M.A."/>
            <person name="Stajich J.E."/>
            <person name="Spatafora J.W."/>
            <person name="Visel A."/>
            <person name="Grigoriev I.V."/>
        </authorList>
    </citation>
    <scope>NUCLEOTIDE SEQUENCE [LARGE SCALE GENOMIC DNA]</scope>
    <source>
        <strain evidence="2 3">62-1032</strain>
    </source>
</reference>
<evidence type="ECO:0000313" key="2">
    <source>
        <dbReference type="EMBL" id="ORY54603.1"/>
    </source>
</evidence>
<dbReference type="AlphaFoldDB" id="A0A1Y2D5Q0"/>
<evidence type="ECO:0000256" key="1">
    <source>
        <dbReference type="SAM" id="MobiDB-lite"/>
    </source>
</evidence>
<organism evidence="2 3">
    <name type="scientific">Leucosporidium creatinivorum</name>
    <dbReference type="NCBI Taxonomy" id="106004"/>
    <lineage>
        <taxon>Eukaryota</taxon>
        <taxon>Fungi</taxon>
        <taxon>Dikarya</taxon>
        <taxon>Basidiomycota</taxon>
        <taxon>Pucciniomycotina</taxon>
        <taxon>Microbotryomycetes</taxon>
        <taxon>Leucosporidiales</taxon>
        <taxon>Leucosporidium</taxon>
    </lineage>
</organism>
<dbReference type="EMBL" id="MCGR01000096">
    <property type="protein sequence ID" value="ORY54603.1"/>
    <property type="molecule type" value="Genomic_DNA"/>
</dbReference>
<feature type="compositionally biased region" description="Basic residues" evidence="1">
    <location>
        <begin position="53"/>
        <end position="62"/>
    </location>
</feature>
<accession>A0A1Y2D5Q0</accession>
<dbReference type="Proteomes" id="UP000193467">
    <property type="component" value="Unassembled WGS sequence"/>
</dbReference>
<dbReference type="InParanoid" id="A0A1Y2D5Q0"/>
<keyword evidence="3" id="KW-1185">Reference proteome</keyword>
<sequence length="392" mass="41327">MQTPTPPFTNDLTSAQAPPPLATITNTLDSVSEAPVSSAGVVQQSPEHPTPSKQHHPRKKRVSFTFWKPAVAKEEPASTPGMLPAGVAAPSNAPVGHQARVLFALLTGQTPPQRPGRLHGPSSLGAGATKLLLSSPTLSEATVSSAKFKASPAHSHKPTKAAQHQQKAIKKLKQQLLKPSEARQIVCDLKRMELPESTDIDGSAIDSMALHHAATRAFALPPLEEKEDASVTNVLAGDEITPSGLGAIAGAKSGAFELLADASGALVRKSGSQEGFIAPFDAIGVFIYWWGFELTLPPPTLRTLAAIDNVQSTLFPFLQAVVIGGGVPELAPLIRYVSSWVQMEFGAIKSQNRGNGVVLAATWLLPVALVPRPWDFPLPSAAKSTRVGTLIN</sequence>
<gene>
    <name evidence="2" type="ORF">BCR35DRAFT_310295</name>
</gene>
<proteinExistence type="predicted"/>
<dbReference type="OrthoDB" id="2434934at2759"/>
<comment type="caution">
    <text evidence="2">The sequence shown here is derived from an EMBL/GenBank/DDBJ whole genome shotgun (WGS) entry which is preliminary data.</text>
</comment>